<evidence type="ECO:0000256" key="1">
    <source>
        <dbReference type="SAM" id="SignalP"/>
    </source>
</evidence>
<dbReference type="KEGG" id="ccro:CMC5_075560"/>
<organism evidence="3 4">
    <name type="scientific">Chondromyces crocatus</name>
    <dbReference type="NCBI Taxonomy" id="52"/>
    <lineage>
        <taxon>Bacteria</taxon>
        <taxon>Pseudomonadati</taxon>
        <taxon>Myxococcota</taxon>
        <taxon>Polyangia</taxon>
        <taxon>Polyangiales</taxon>
        <taxon>Polyangiaceae</taxon>
        <taxon>Chondromyces</taxon>
    </lineage>
</organism>
<dbReference type="Proteomes" id="UP000067626">
    <property type="component" value="Chromosome"/>
</dbReference>
<dbReference type="InterPro" id="IPR029058">
    <property type="entry name" value="AB_hydrolase_fold"/>
</dbReference>
<evidence type="ECO:0000313" key="4">
    <source>
        <dbReference type="Proteomes" id="UP000067626"/>
    </source>
</evidence>
<evidence type="ECO:0000259" key="2">
    <source>
        <dbReference type="Pfam" id="PF12697"/>
    </source>
</evidence>
<proteinExistence type="predicted"/>
<keyword evidence="1" id="KW-0732">Signal</keyword>
<dbReference type="EMBL" id="CP012159">
    <property type="protein sequence ID" value="AKT43324.1"/>
    <property type="molecule type" value="Genomic_DNA"/>
</dbReference>
<feature type="signal peptide" evidence="1">
    <location>
        <begin position="1"/>
        <end position="37"/>
    </location>
</feature>
<sequence>MNKVARFARGSGLRAISGLLTGAVMMAVSALSGQAEAAQDHAMAAQGGSAGRTCTRLQVPVALTQGATQDHEIAADLCVPSGAVRETALVTIHGVTYSTLYWDFPYEPERYSFVRRANEAGYATLNFDRISSRDSSRPVSLQVTLTSQAYIHHQLVSALRSGEFGPAFSKVVLVGHSLGSVLSLAQSAWYGDVDGLALTGFLHMVGAGFPIGLLNLVPAVTEPRFASLGLDLGYVTTRAGARGSTFYHLPNADPAVIAVDEQNKEVLSLTELAEFPVVASPLVSLQVKVPVLNVIGRHDALFCGLTPCGTPLSGTSTEPLAYGPAAELEQVVIPSAGHDLNLQRNAPVTYAAILSWLERRFP</sequence>
<gene>
    <name evidence="3" type="ORF">CMC5_075560</name>
</gene>
<protein>
    <recommendedName>
        <fullName evidence="2">AB hydrolase-1 domain-containing protein</fullName>
    </recommendedName>
</protein>
<reference evidence="3 4" key="1">
    <citation type="submission" date="2015-07" db="EMBL/GenBank/DDBJ databases">
        <title>Genome analysis of myxobacterium Chondromyces crocatus Cm c5 reveals a high potential for natural compound synthesis and the genetic basis for the loss of fruiting body formation.</title>
        <authorList>
            <person name="Zaburannyi N."/>
            <person name="Bunk B."/>
            <person name="Maier J."/>
            <person name="Overmann J."/>
            <person name="Mueller R."/>
        </authorList>
    </citation>
    <scope>NUCLEOTIDE SEQUENCE [LARGE SCALE GENOMIC DNA]</scope>
    <source>
        <strain evidence="3 4">Cm c5</strain>
    </source>
</reference>
<dbReference type="SUPFAM" id="SSF53474">
    <property type="entry name" value="alpha/beta-Hydrolases"/>
    <property type="match status" value="1"/>
</dbReference>
<feature type="chain" id="PRO_5005459862" description="AB hydrolase-1 domain-containing protein" evidence="1">
    <location>
        <begin position="38"/>
        <end position="362"/>
    </location>
</feature>
<dbReference type="InterPro" id="IPR000073">
    <property type="entry name" value="AB_hydrolase_1"/>
</dbReference>
<evidence type="ECO:0000313" key="3">
    <source>
        <dbReference type="EMBL" id="AKT43324.1"/>
    </source>
</evidence>
<dbReference type="RefSeq" id="WP_169796773.1">
    <property type="nucleotide sequence ID" value="NZ_CP012159.1"/>
</dbReference>
<name>A0A0K1ER73_CHOCO</name>
<dbReference type="Gene3D" id="3.40.50.1820">
    <property type="entry name" value="alpha/beta hydrolase"/>
    <property type="match status" value="1"/>
</dbReference>
<dbReference type="STRING" id="52.CMC5_075560"/>
<dbReference type="AlphaFoldDB" id="A0A0K1ER73"/>
<dbReference type="Pfam" id="PF12697">
    <property type="entry name" value="Abhydrolase_6"/>
    <property type="match status" value="1"/>
</dbReference>
<feature type="domain" description="AB hydrolase-1" evidence="2">
    <location>
        <begin position="89"/>
        <end position="346"/>
    </location>
</feature>
<accession>A0A0K1ER73</accession>
<keyword evidence="4" id="KW-1185">Reference proteome</keyword>